<reference evidence="1" key="1">
    <citation type="submission" date="2015-11" db="EMBL/GenBank/DDBJ databases">
        <title>De novo transcriptome assembly of four potential Pierce s Disease insect vectors from Arizona vineyards.</title>
        <authorList>
            <person name="Tassone E.E."/>
        </authorList>
    </citation>
    <scope>NUCLEOTIDE SEQUENCE</scope>
</reference>
<proteinExistence type="predicted"/>
<feature type="non-terminal residue" evidence="1">
    <location>
        <position position="1"/>
    </location>
</feature>
<dbReference type="EMBL" id="GEBQ01002190">
    <property type="protein sequence ID" value="JAT37787.1"/>
    <property type="molecule type" value="Transcribed_RNA"/>
</dbReference>
<sequence>HLRALQQKLGCRPCPTLTEKDKKWFHELATGLKSVELFKADVNYDLVKTELPDDFDFKGADDFDFVKSELPDDSASEVKQEVELLYDCEVMEQVDEIDPLADVKGEMKCDPGETSSQFK</sequence>
<dbReference type="AlphaFoldDB" id="A0A1B6MPA8"/>
<gene>
    <name evidence="1" type="ORF">g.54951</name>
</gene>
<feature type="non-terminal residue" evidence="1">
    <location>
        <position position="119"/>
    </location>
</feature>
<evidence type="ECO:0000313" key="1">
    <source>
        <dbReference type="EMBL" id="JAT37787.1"/>
    </source>
</evidence>
<name>A0A1B6MPA8_9HEMI</name>
<accession>A0A1B6MPA8</accession>
<organism evidence="1">
    <name type="scientific">Graphocephala atropunctata</name>
    <dbReference type="NCBI Taxonomy" id="36148"/>
    <lineage>
        <taxon>Eukaryota</taxon>
        <taxon>Metazoa</taxon>
        <taxon>Ecdysozoa</taxon>
        <taxon>Arthropoda</taxon>
        <taxon>Hexapoda</taxon>
        <taxon>Insecta</taxon>
        <taxon>Pterygota</taxon>
        <taxon>Neoptera</taxon>
        <taxon>Paraneoptera</taxon>
        <taxon>Hemiptera</taxon>
        <taxon>Auchenorrhyncha</taxon>
        <taxon>Membracoidea</taxon>
        <taxon>Cicadellidae</taxon>
        <taxon>Cicadellinae</taxon>
        <taxon>Cicadellini</taxon>
        <taxon>Graphocephala</taxon>
    </lineage>
</organism>
<protein>
    <submittedName>
        <fullName evidence="1">Uncharacterized protein</fullName>
    </submittedName>
</protein>